<name>B9XH67_PEDPL</name>
<evidence type="ECO:0000256" key="5">
    <source>
        <dbReference type="ARBA" id="ARBA00023004"/>
    </source>
</evidence>
<evidence type="ECO:0000259" key="9">
    <source>
        <dbReference type="PROSITE" id="PS51007"/>
    </source>
</evidence>
<dbReference type="PROSITE" id="PS50294">
    <property type="entry name" value="WD_REPEATS_REGION"/>
    <property type="match status" value="4"/>
</dbReference>
<evidence type="ECO:0000256" key="1">
    <source>
        <dbReference type="ARBA" id="ARBA00022574"/>
    </source>
</evidence>
<keyword evidence="8" id="KW-0732">Signal</keyword>
<evidence type="ECO:0000256" key="4">
    <source>
        <dbReference type="ARBA" id="ARBA00022737"/>
    </source>
</evidence>
<proteinExistence type="predicted"/>
<evidence type="ECO:0000256" key="8">
    <source>
        <dbReference type="SAM" id="SignalP"/>
    </source>
</evidence>
<feature type="repeat" description="WD" evidence="6">
    <location>
        <begin position="280"/>
        <end position="321"/>
    </location>
</feature>
<evidence type="ECO:0000256" key="6">
    <source>
        <dbReference type="PROSITE-ProRule" id="PRU00221"/>
    </source>
</evidence>
<dbReference type="AlphaFoldDB" id="B9XH67"/>
<dbReference type="Gene3D" id="2.130.10.10">
    <property type="entry name" value="YVTN repeat-like/Quinoprotein amine dehydrogenase"/>
    <property type="match status" value="2"/>
</dbReference>
<dbReference type="InterPro" id="IPR050349">
    <property type="entry name" value="WD_LIS1/nudF_dynein_reg"/>
</dbReference>
<dbReference type="SMART" id="SM00320">
    <property type="entry name" value="WD40"/>
    <property type="match status" value="6"/>
</dbReference>
<dbReference type="PROSITE" id="PS50082">
    <property type="entry name" value="WD_REPEATS_2"/>
    <property type="match status" value="4"/>
</dbReference>
<feature type="repeat" description="WD" evidence="6">
    <location>
        <begin position="322"/>
        <end position="363"/>
    </location>
</feature>
<dbReference type="GO" id="GO:0046872">
    <property type="term" value="F:metal ion binding"/>
    <property type="evidence" value="ECO:0007669"/>
    <property type="project" value="UniProtKB-KW"/>
</dbReference>
<dbReference type="CDD" id="cd00200">
    <property type="entry name" value="WD40"/>
    <property type="match status" value="1"/>
</dbReference>
<dbReference type="InterPro" id="IPR020472">
    <property type="entry name" value="WD40_PAC1"/>
</dbReference>
<gene>
    <name evidence="10" type="ORF">Cflav_PD3560</name>
</gene>
<feature type="repeat" description="WD" evidence="6">
    <location>
        <begin position="370"/>
        <end position="402"/>
    </location>
</feature>
<dbReference type="InterPro" id="IPR036322">
    <property type="entry name" value="WD40_repeat_dom_sf"/>
</dbReference>
<dbReference type="InterPro" id="IPR001680">
    <property type="entry name" value="WD40_rpt"/>
</dbReference>
<dbReference type="Proteomes" id="UP000003688">
    <property type="component" value="Unassembled WGS sequence"/>
</dbReference>
<dbReference type="SUPFAM" id="SSF46626">
    <property type="entry name" value="Cytochrome c"/>
    <property type="match status" value="1"/>
</dbReference>
<keyword evidence="2 7" id="KW-0349">Heme</keyword>
<dbReference type="STRING" id="320771.Cflav_PD3560"/>
<dbReference type="GO" id="GO:0009055">
    <property type="term" value="F:electron transfer activity"/>
    <property type="evidence" value="ECO:0007669"/>
    <property type="project" value="InterPro"/>
</dbReference>
<protein>
    <submittedName>
        <fullName evidence="10">WD-40 repeat protein</fullName>
    </submittedName>
</protein>
<keyword evidence="1 6" id="KW-0853">WD repeat</keyword>
<dbReference type="InterPro" id="IPR011429">
    <property type="entry name" value="Cyt_c_Planctomycete-type"/>
</dbReference>
<dbReference type="PANTHER" id="PTHR44129">
    <property type="entry name" value="WD REPEAT-CONTAINING PROTEIN POP1"/>
    <property type="match status" value="1"/>
</dbReference>
<evidence type="ECO:0000256" key="2">
    <source>
        <dbReference type="ARBA" id="ARBA00022617"/>
    </source>
</evidence>
<evidence type="ECO:0000313" key="10">
    <source>
        <dbReference type="EMBL" id="EEF60702.1"/>
    </source>
</evidence>
<dbReference type="OrthoDB" id="511103at2"/>
<dbReference type="Gene3D" id="1.10.760.10">
    <property type="entry name" value="Cytochrome c-like domain"/>
    <property type="match status" value="1"/>
</dbReference>
<dbReference type="InterPro" id="IPR009056">
    <property type="entry name" value="Cyt_c-like_dom"/>
</dbReference>
<sequence precursor="true">MNLHGTKLFLASSTLLSILSLICVNAEAENSSTNDYAAVDAIFQKHCLDCHGSQDPEGKLVLENFESLMKGGEIGAALVPSKSADSLLVQMIEGRFEKEGKKKIMPPGKRPKLDATEIAAIKAWIDAGAHGPPLGTIATRELSVPKIALKVAPRKPIMSLAYAPNLELLAVGRYGEVELRSLKDSAPRKWTGTGPRGNINGVTFSPDGNFVFTASGEPGIYGEVHQWKVADGSVVHRCTGHKDAIYALALSPDGKILATGSYDQKIILWNVETGKEIKTLSGHNGAIFGLAFRPDGKILASASADRTVKLWDVATGERRDTLSQPTKEVYAVAFSPDGKRLMAGGVDNRIRIWQISETAAETTNELLDSKFAHEGSILNLAFSSDGKTLVSSAEDRTVKLWNADKLTERALIEVQPDWVRAVTFVANDKTLVVGRMDGTIGCYDTTTGKLASDLTAQLEPAANAQTRVATSSQ</sequence>
<dbReference type="InterPro" id="IPR019775">
    <property type="entry name" value="WD40_repeat_CS"/>
</dbReference>
<reference evidence="10 11" key="1">
    <citation type="journal article" date="2011" name="J. Bacteriol.">
        <title>Genome sequence of 'Pedosphaera parvula' Ellin514, an aerobic Verrucomicrobial isolate from pasture soil.</title>
        <authorList>
            <person name="Kant R."/>
            <person name="van Passel M.W."/>
            <person name="Sangwan P."/>
            <person name="Palva A."/>
            <person name="Lucas S."/>
            <person name="Copeland A."/>
            <person name="Lapidus A."/>
            <person name="Glavina Del Rio T."/>
            <person name="Dalin E."/>
            <person name="Tice H."/>
            <person name="Bruce D."/>
            <person name="Goodwin L."/>
            <person name="Pitluck S."/>
            <person name="Chertkov O."/>
            <person name="Larimer F.W."/>
            <person name="Land M.L."/>
            <person name="Hauser L."/>
            <person name="Brettin T.S."/>
            <person name="Detter J.C."/>
            <person name="Han S."/>
            <person name="de Vos W.M."/>
            <person name="Janssen P.H."/>
            <person name="Smidt H."/>
        </authorList>
    </citation>
    <scope>NUCLEOTIDE SEQUENCE [LARGE SCALE GENOMIC DNA]</scope>
    <source>
        <strain evidence="10 11">Ellin514</strain>
    </source>
</reference>
<accession>B9XH67</accession>
<keyword evidence="3 7" id="KW-0479">Metal-binding</keyword>
<keyword evidence="11" id="KW-1185">Reference proteome</keyword>
<evidence type="ECO:0000313" key="11">
    <source>
        <dbReference type="Proteomes" id="UP000003688"/>
    </source>
</evidence>
<feature type="chain" id="PRO_5002894891" evidence="8">
    <location>
        <begin position="29"/>
        <end position="473"/>
    </location>
</feature>
<dbReference type="PROSITE" id="PS00678">
    <property type="entry name" value="WD_REPEATS_1"/>
    <property type="match status" value="2"/>
</dbReference>
<dbReference type="SUPFAM" id="SSF50978">
    <property type="entry name" value="WD40 repeat-like"/>
    <property type="match status" value="1"/>
</dbReference>
<dbReference type="InterPro" id="IPR036909">
    <property type="entry name" value="Cyt_c-like_dom_sf"/>
</dbReference>
<dbReference type="RefSeq" id="WP_007415163.1">
    <property type="nucleotide sequence ID" value="NZ_ABOX02000014.1"/>
</dbReference>
<dbReference type="Pfam" id="PF00400">
    <property type="entry name" value="WD40"/>
    <property type="match status" value="5"/>
</dbReference>
<dbReference type="EMBL" id="ABOX02000014">
    <property type="protein sequence ID" value="EEF60702.1"/>
    <property type="molecule type" value="Genomic_DNA"/>
</dbReference>
<dbReference type="PROSITE" id="PS51007">
    <property type="entry name" value="CYTC"/>
    <property type="match status" value="1"/>
</dbReference>
<feature type="repeat" description="WD" evidence="6">
    <location>
        <begin position="238"/>
        <end position="279"/>
    </location>
</feature>
<comment type="caution">
    <text evidence="10">The sequence shown here is derived from an EMBL/GenBank/DDBJ whole genome shotgun (WGS) entry which is preliminary data.</text>
</comment>
<keyword evidence="4" id="KW-0677">Repeat</keyword>
<dbReference type="GO" id="GO:0020037">
    <property type="term" value="F:heme binding"/>
    <property type="evidence" value="ECO:0007669"/>
    <property type="project" value="InterPro"/>
</dbReference>
<evidence type="ECO:0000256" key="3">
    <source>
        <dbReference type="ARBA" id="ARBA00022723"/>
    </source>
</evidence>
<keyword evidence="5 7" id="KW-0408">Iron</keyword>
<dbReference type="InterPro" id="IPR015943">
    <property type="entry name" value="WD40/YVTN_repeat-like_dom_sf"/>
</dbReference>
<dbReference type="PRINTS" id="PR00320">
    <property type="entry name" value="GPROTEINBRPT"/>
</dbReference>
<dbReference type="Pfam" id="PF07635">
    <property type="entry name" value="PSCyt1"/>
    <property type="match status" value="1"/>
</dbReference>
<evidence type="ECO:0000256" key="7">
    <source>
        <dbReference type="PROSITE-ProRule" id="PRU00433"/>
    </source>
</evidence>
<organism evidence="10 11">
    <name type="scientific">Pedosphaera parvula (strain Ellin514)</name>
    <dbReference type="NCBI Taxonomy" id="320771"/>
    <lineage>
        <taxon>Bacteria</taxon>
        <taxon>Pseudomonadati</taxon>
        <taxon>Verrucomicrobiota</taxon>
        <taxon>Pedosphaerae</taxon>
        <taxon>Pedosphaerales</taxon>
        <taxon>Pedosphaeraceae</taxon>
        <taxon>Pedosphaera</taxon>
    </lineage>
</organism>
<feature type="domain" description="Cytochrome c" evidence="9">
    <location>
        <begin position="34"/>
        <end position="129"/>
    </location>
</feature>
<feature type="signal peptide" evidence="8">
    <location>
        <begin position="1"/>
        <end position="28"/>
    </location>
</feature>